<dbReference type="AlphaFoldDB" id="B8JE89"/>
<gene>
    <name evidence="2" type="ordered locus">A2cp1_2817</name>
</gene>
<evidence type="ECO:0000313" key="3">
    <source>
        <dbReference type="Proteomes" id="UP000007089"/>
    </source>
</evidence>
<name>B8JE89_ANAD2</name>
<dbReference type="Proteomes" id="UP000007089">
    <property type="component" value="Chromosome"/>
</dbReference>
<keyword evidence="1" id="KW-1133">Transmembrane helix</keyword>
<feature type="transmembrane region" description="Helical" evidence="1">
    <location>
        <begin position="147"/>
        <end position="172"/>
    </location>
</feature>
<organism evidence="2 3">
    <name type="scientific">Anaeromyxobacter dehalogenans (strain ATCC BAA-258 / DSM 21875 / 2CP-1)</name>
    <dbReference type="NCBI Taxonomy" id="455488"/>
    <lineage>
        <taxon>Bacteria</taxon>
        <taxon>Pseudomonadati</taxon>
        <taxon>Myxococcota</taxon>
        <taxon>Myxococcia</taxon>
        <taxon>Myxococcales</taxon>
        <taxon>Cystobacterineae</taxon>
        <taxon>Anaeromyxobacteraceae</taxon>
        <taxon>Anaeromyxobacter</taxon>
    </lineage>
</organism>
<dbReference type="EMBL" id="CP001359">
    <property type="protein sequence ID" value="ACL66154.1"/>
    <property type="molecule type" value="Genomic_DNA"/>
</dbReference>
<dbReference type="GO" id="GO:0016020">
    <property type="term" value="C:membrane"/>
    <property type="evidence" value="ECO:0007669"/>
    <property type="project" value="InterPro"/>
</dbReference>
<evidence type="ECO:0000313" key="2">
    <source>
        <dbReference type="EMBL" id="ACL66154.1"/>
    </source>
</evidence>
<feature type="transmembrane region" description="Helical" evidence="1">
    <location>
        <begin position="107"/>
        <end position="127"/>
    </location>
</feature>
<dbReference type="KEGG" id="acp:A2cp1_2817"/>
<dbReference type="InterPro" id="IPR011138">
    <property type="entry name" value="Cytochrome_b-558"/>
</dbReference>
<dbReference type="InterPro" id="IPR034804">
    <property type="entry name" value="SQR/QFR_C/D"/>
</dbReference>
<feature type="transmembrane region" description="Helical" evidence="1">
    <location>
        <begin position="20"/>
        <end position="44"/>
    </location>
</feature>
<reference evidence="2" key="1">
    <citation type="submission" date="2009-01" db="EMBL/GenBank/DDBJ databases">
        <title>Complete sequence of Anaeromyxobacter dehalogenans 2CP-1.</title>
        <authorList>
            <consortium name="US DOE Joint Genome Institute"/>
            <person name="Lucas S."/>
            <person name="Copeland A."/>
            <person name="Lapidus A."/>
            <person name="Glavina del Rio T."/>
            <person name="Dalin E."/>
            <person name="Tice H."/>
            <person name="Bruce D."/>
            <person name="Goodwin L."/>
            <person name="Pitluck S."/>
            <person name="Saunders E."/>
            <person name="Brettin T."/>
            <person name="Detter J.C."/>
            <person name="Han C."/>
            <person name="Larimer F."/>
            <person name="Land M."/>
            <person name="Hauser L."/>
            <person name="Kyrpides N."/>
            <person name="Ovchinnikova G."/>
            <person name="Beliaev A.S."/>
            <person name="Richardson P."/>
        </authorList>
    </citation>
    <scope>NUCLEOTIDE SEQUENCE</scope>
    <source>
        <strain evidence="2">2CP-1</strain>
    </source>
</reference>
<sequence>MPRPSRVAALWTSSIGKKALMAATGLVLFAYVVGHLLGNLQVFAGAARLDRYAELLRVSPALLWSVRAVLLIAFLVHVAAGLQLSVLRREARPVDYATYRPVASSPAARGMIWSGLLILGFVVYHLLDLTIGVVNPDFRPGQVYHNVLATFGRGLGVAIYVVAMIALGFHLWHGMWSLFQSLGVSTRRSLPGLQRFAVTVAWILAIGFTAIPLAVVVGVVR</sequence>
<evidence type="ECO:0000256" key="1">
    <source>
        <dbReference type="SAM" id="Phobius"/>
    </source>
</evidence>
<keyword evidence="3" id="KW-1185">Reference proteome</keyword>
<keyword evidence="1" id="KW-0472">Membrane</keyword>
<proteinExistence type="predicted"/>
<feature type="transmembrane region" description="Helical" evidence="1">
    <location>
        <begin position="193"/>
        <end position="220"/>
    </location>
</feature>
<dbReference type="Gene3D" id="1.20.1300.10">
    <property type="entry name" value="Fumarate reductase/succinate dehydrogenase, transmembrane subunit"/>
    <property type="match status" value="1"/>
</dbReference>
<accession>B8JE89</accession>
<protein>
    <submittedName>
        <fullName evidence="2">Succinate dehydrogenase (Or fumarate reductase) cytochrome b subunit, b558 family</fullName>
    </submittedName>
</protein>
<dbReference type="HOGENOM" id="CLU_077968_1_0_7"/>
<feature type="transmembrane region" description="Helical" evidence="1">
    <location>
        <begin position="64"/>
        <end position="87"/>
    </location>
</feature>
<dbReference type="CDD" id="cd03498">
    <property type="entry name" value="SQR_TypeB_2_TM"/>
    <property type="match status" value="1"/>
</dbReference>
<dbReference type="SUPFAM" id="SSF81343">
    <property type="entry name" value="Fumarate reductase respiratory complex transmembrane subunits"/>
    <property type="match status" value="1"/>
</dbReference>
<keyword evidence="1" id="KW-0812">Transmembrane</keyword>
<dbReference type="RefSeq" id="WP_012633911.1">
    <property type="nucleotide sequence ID" value="NC_011891.1"/>
</dbReference>
<dbReference type="NCBIfam" id="TIGR02046">
    <property type="entry name" value="sdhC_b558_fam"/>
    <property type="match status" value="1"/>
</dbReference>